<accession>A0A841TQX1</accession>
<dbReference type="Proteomes" id="UP000553776">
    <property type="component" value="Unassembled WGS sequence"/>
</dbReference>
<proteinExistence type="predicted"/>
<comment type="caution">
    <text evidence="2">The sequence shown here is derived from an EMBL/GenBank/DDBJ whole genome shotgun (WGS) entry which is preliminary data.</text>
</comment>
<evidence type="ECO:0000313" key="3">
    <source>
        <dbReference type="Proteomes" id="UP000553776"/>
    </source>
</evidence>
<feature type="region of interest" description="Disordered" evidence="1">
    <location>
        <begin position="319"/>
        <end position="339"/>
    </location>
</feature>
<dbReference type="EMBL" id="JACJVR010000015">
    <property type="protein sequence ID" value="MBB6690696.1"/>
    <property type="molecule type" value="Genomic_DNA"/>
</dbReference>
<gene>
    <name evidence="2" type="ORF">H7B90_04685</name>
</gene>
<sequence length="356" mass="40874">MMTGRFILYHNGHFRLENEVACCSRLTGDSLKLLGLIMNRVNTAQAQLPTKVALPRLLLKRVFGNKDDKTVKNYAKRLMEYGFIETFSMQGGDRGEFVFSITDRPENNPFVFLSHAENEVIANTELYKGQKADSLLQAFTAAVKVVEHNYAARLKSAAESHRETILTAYRNYLSEVLQADGKAYVGTRQVKPKTNKAKPEPTETALPDDVQLWSYPEFESHFLSEYRKATGKKHRTKNREGKTVTDCIKELQHHYRDLDRAEQKPTMKKHIEAFFVCYDSKKLNPRAFFMADCDVLCKVEDYLKTGQKPIVYEERSIKDKKGMSQEEMRAQQVREAKQERKGLSLEALEQILGEGN</sequence>
<dbReference type="RefSeq" id="WP_185134722.1">
    <property type="nucleotide sequence ID" value="NZ_JACJVR010000015.1"/>
</dbReference>
<reference evidence="2 3" key="1">
    <citation type="submission" date="2020-08" db="EMBL/GenBank/DDBJ databases">
        <title>Cohnella phylogeny.</title>
        <authorList>
            <person name="Dunlap C."/>
        </authorList>
    </citation>
    <scope>NUCLEOTIDE SEQUENCE [LARGE SCALE GENOMIC DNA]</scope>
    <source>
        <strain evidence="2 3">DSM 25239</strain>
    </source>
</reference>
<name>A0A841TQX1_9BACL</name>
<dbReference type="AlphaFoldDB" id="A0A841TQX1"/>
<organism evidence="2 3">
    <name type="scientific">Cohnella xylanilytica</name>
    <dbReference type="NCBI Taxonomy" id="557555"/>
    <lineage>
        <taxon>Bacteria</taxon>
        <taxon>Bacillati</taxon>
        <taxon>Bacillota</taxon>
        <taxon>Bacilli</taxon>
        <taxon>Bacillales</taxon>
        <taxon>Paenibacillaceae</taxon>
        <taxon>Cohnella</taxon>
    </lineage>
</organism>
<protein>
    <submittedName>
        <fullName evidence="2">Uncharacterized protein</fullName>
    </submittedName>
</protein>
<evidence type="ECO:0000313" key="2">
    <source>
        <dbReference type="EMBL" id="MBB6690696.1"/>
    </source>
</evidence>
<keyword evidence="3" id="KW-1185">Reference proteome</keyword>
<evidence type="ECO:0000256" key="1">
    <source>
        <dbReference type="SAM" id="MobiDB-lite"/>
    </source>
</evidence>